<dbReference type="RefSeq" id="XP_008615333.1">
    <property type="nucleotide sequence ID" value="XM_008617111.1"/>
</dbReference>
<dbReference type="InParanoid" id="T0QC68"/>
<evidence type="ECO:0008006" key="3">
    <source>
        <dbReference type="Google" id="ProtNLM"/>
    </source>
</evidence>
<dbReference type="Proteomes" id="UP000030762">
    <property type="component" value="Unassembled WGS sequence"/>
</dbReference>
<accession>T0QC68</accession>
<keyword evidence="2" id="KW-1185">Reference proteome</keyword>
<gene>
    <name evidence="1" type="ORF">SDRG_11088</name>
</gene>
<dbReference type="EMBL" id="JH767170">
    <property type="protein sequence ID" value="EQC31160.1"/>
    <property type="molecule type" value="Genomic_DNA"/>
</dbReference>
<dbReference type="VEuPathDB" id="FungiDB:SDRG_11088"/>
<sequence length="200" mass="22623">MRPGKFSDGREQPMVFEAGTENAGQAKGIKQVLLERGIDVAAHGLRMKCPNENVDVSATDEVLMCCARHCVASQPDFRSQVSLLEETISGAGHHCLFLPKFHCELNPIEAYWGAAKRYARANCDYSFEGLKTCVPKSLESVPLASIRKYFRRCQHFVEAYHLGCDYELTKYAHKKYRSHRRIPGSILQEKDAIIAEMKQK</sequence>
<dbReference type="GO" id="GO:0003676">
    <property type="term" value="F:nucleic acid binding"/>
    <property type="evidence" value="ECO:0007669"/>
    <property type="project" value="InterPro"/>
</dbReference>
<dbReference type="AlphaFoldDB" id="T0QC68"/>
<dbReference type="InterPro" id="IPR036397">
    <property type="entry name" value="RNaseH_sf"/>
</dbReference>
<name>T0QC68_SAPDV</name>
<dbReference type="OrthoDB" id="61851at2759"/>
<dbReference type="PANTHER" id="PTHR35871">
    <property type="entry name" value="EXPRESSED PROTEIN"/>
    <property type="match status" value="1"/>
</dbReference>
<reference evidence="1 2" key="1">
    <citation type="submission" date="2012-04" db="EMBL/GenBank/DDBJ databases">
        <title>The Genome Sequence of Saprolegnia declina VS20.</title>
        <authorList>
            <consortium name="The Broad Institute Genome Sequencing Platform"/>
            <person name="Russ C."/>
            <person name="Nusbaum C."/>
            <person name="Tyler B."/>
            <person name="van West P."/>
            <person name="Dieguez-Uribeondo J."/>
            <person name="de Bruijn I."/>
            <person name="Tripathy S."/>
            <person name="Jiang R."/>
            <person name="Young S.K."/>
            <person name="Zeng Q."/>
            <person name="Gargeya S."/>
            <person name="Fitzgerald M."/>
            <person name="Haas B."/>
            <person name="Abouelleil A."/>
            <person name="Alvarado L."/>
            <person name="Arachchi H.M."/>
            <person name="Berlin A."/>
            <person name="Chapman S.B."/>
            <person name="Goldberg J."/>
            <person name="Griggs A."/>
            <person name="Gujja S."/>
            <person name="Hansen M."/>
            <person name="Howarth C."/>
            <person name="Imamovic A."/>
            <person name="Larimer J."/>
            <person name="McCowen C."/>
            <person name="Montmayeur A."/>
            <person name="Murphy C."/>
            <person name="Neiman D."/>
            <person name="Pearson M."/>
            <person name="Priest M."/>
            <person name="Roberts A."/>
            <person name="Saif S."/>
            <person name="Shea T."/>
            <person name="Sisk P."/>
            <person name="Sykes S."/>
            <person name="Wortman J."/>
            <person name="Nusbaum C."/>
            <person name="Birren B."/>
        </authorList>
    </citation>
    <scope>NUCLEOTIDE SEQUENCE [LARGE SCALE GENOMIC DNA]</scope>
    <source>
        <strain evidence="1 2">VS20</strain>
    </source>
</reference>
<evidence type="ECO:0000313" key="1">
    <source>
        <dbReference type="EMBL" id="EQC31160.1"/>
    </source>
</evidence>
<proteinExistence type="predicted"/>
<evidence type="ECO:0000313" key="2">
    <source>
        <dbReference type="Proteomes" id="UP000030762"/>
    </source>
</evidence>
<dbReference type="STRING" id="1156394.T0QC68"/>
<dbReference type="PANTHER" id="PTHR35871:SF1">
    <property type="entry name" value="CXC1-LIKE CYSTEINE CLUSTER ASSOCIATED WITH KDZ TRANSPOSASES DOMAIN-CONTAINING PROTEIN"/>
    <property type="match status" value="1"/>
</dbReference>
<dbReference type="OMA" id="TNEMECN"/>
<organism evidence="1 2">
    <name type="scientific">Saprolegnia diclina (strain VS20)</name>
    <dbReference type="NCBI Taxonomy" id="1156394"/>
    <lineage>
        <taxon>Eukaryota</taxon>
        <taxon>Sar</taxon>
        <taxon>Stramenopiles</taxon>
        <taxon>Oomycota</taxon>
        <taxon>Saprolegniomycetes</taxon>
        <taxon>Saprolegniales</taxon>
        <taxon>Saprolegniaceae</taxon>
        <taxon>Saprolegnia</taxon>
    </lineage>
</organism>
<protein>
    <recommendedName>
        <fullName evidence="3">Tc1-like transposase DDE domain-containing protein</fullName>
    </recommendedName>
</protein>
<dbReference type="Gene3D" id="3.30.420.10">
    <property type="entry name" value="Ribonuclease H-like superfamily/Ribonuclease H"/>
    <property type="match status" value="1"/>
</dbReference>
<dbReference type="GeneID" id="19951815"/>